<evidence type="ECO:0000256" key="8">
    <source>
        <dbReference type="ARBA" id="ARBA00022779"/>
    </source>
</evidence>
<dbReference type="PANTHER" id="PTHR30433">
    <property type="entry name" value="CHEMOTAXIS PROTEIN MOTA"/>
    <property type="match status" value="1"/>
</dbReference>
<evidence type="ECO:0000256" key="2">
    <source>
        <dbReference type="ARBA" id="ARBA00008038"/>
    </source>
</evidence>
<evidence type="ECO:0000256" key="5">
    <source>
        <dbReference type="ARBA" id="ARBA00022500"/>
    </source>
</evidence>
<keyword evidence="11" id="KW-0406">Ion transport</keyword>
<dbReference type="PROSITE" id="PS01307">
    <property type="entry name" value="MOTA"/>
    <property type="match status" value="1"/>
</dbReference>
<keyword evidence="17" id="KW-1185">Reference proteome</keyword>
<evidence type="ECO:0000313" key="17">
    <source>
        <dbReference type="Proteomes" id="UP001177212"/>
    </source>
</evidence>
<dbReference type="Pfam" id="PF20560">
    <property type="entry name" value="MotA_N"/>
    <property type="match status" value="1"/>
</dbReference>
<feature type="transmembrane region" description="Helical" evidence="13">
    <location>
        <begin position="171"/>
        <end position="190"/>
    </location>
</feature>
<feature type="transmembrane region" description="Helical" evidence="13">
    <location>
        <begin position="202"/>
        <end position="220"/>
    </location>
</feature>
<name>A0ABT9FBZ0_9GAMM</name>
<dbReference type="InterPro" id="IPR047055">
    <property type="entry name" value="MotA-like"/>
</dbReference>
<evidence type="ECO:0000256" key="12">
    <source>
        <dbReference type="ARBA" id="ARBA00023136"/>
    </source>
</evidence>
<dbReference type="Pfam" id="PF01618">
    <property type="entry name" value="MotA_ExbB"/>
    <property type="match status" value="1"/>
</dbReference>
<evidence type="ECO:0000256" key="7">
    <source>
        <dbReference type="ARBA" id="ARBA00022692"/>
    </source>
</evidence>
<keyword evidence="9" id="KW-0375">Hydrogen ion transport</keyword>
<comment type="subcellular location">
    <subcellularLocation>
        <location evidence="1">Cell inner membrane</location>
        <topology evidence="1">Multi-pass membrane protein</topology>
    </subcellularLocation>
</comment>
<evidence type="ECO:0000256" key="3">
    <source>
        <dbReference type="ARBA" id="ARBA00022448"/>
    </source>
</evidence>
<evidence type="ECO:0000256" key="1">
    <source>
        <dbReference type="ARBA" id="ARBA00004429"/>
    </source>
</evidence>
<evidence type="ECO:0000256" key="4">
    <source>
        <dbReference type="ARBA" id="ARBA00022475"/>
    </source>
</evidence>
<keyword evidence="7 13" id="KW-0812">Transmembrane</keyword>
<evidence type="ECO:0000256" key="9">
    <source>
        <dbReference type="ARBA" id="ARBA00022781"/>
    </source>
</evidence>
<evidence type="ECO:0000256" key="11">
    <source>
        <dbReference type="ARBA" id="ARBA00023065"/>
    </source>
</evidence>
<keyword evidence="16" id="KW-0966">Cell projection</keyword>
<keyword evidence="6" id="KW-0997">Cell inner membrane</keyword>
<dbReference type="InterPro" id="IPR002898">
    <property type="entry name" value="MotA_ExbB_proton_chnl"/>
</dbReference>
<reference evidence="16" key="1">
    <citation type="submission" date="2023-07" db="EMBL/GenBank/DDBJ databases">
        <title>Genome content predicts the carbon catabolic preferences of heterotrophic bacteria.</title>
        <authorList>
            <person name="Gralka M."/>
        </authorList>
    </citation>
    <scope>NUCLEOTIDE SEQUENCE</scope>
    <source>
        <strain evidence="16">4G09</strain>
    </source>
</reference>
<accession>A0ABT9FBZ0</accession>
<dbReference type="InterPro" id="IPR000540">
    <property type="entry name" value="Flag_MotA_CS"/>
</dbReference>
<keyword evidence="5" id="KW-0145">Chemotaxis</keyword>
<keyword evidence="3" id="KW-0813">Transport</keyword>
<keyword evidence="4" id="KW-1003">Cell membrane</keyword>
<keyword evidence="16" id="KW-0969">Cilium</keyword>
<comment type="similarity">
    <text evidence="2">Belongs to the MotA family.</text>
</comment>
<evidence type="ECO:0000313" key="16">
    <source>
        <dbReference type="EMBL" id="MDP2564294.1"/>
    </source>
</evidence>
<dbReference type="PANTHER" id="PTHR30433:SF4">
    <property type="entry name" value="MOTILITY PROTEIN A"/>
    <property type="match status" value="1"/>
</dbReference>
<evidence type="ECO:0000256" key="10">
    <source>
        <dbReference type="ARBA" id="ARBA00022989"/>
    </source>
</evidence>
<dbReference type="NCBIfam" id="TIGR03818">
    <property type="entry name" value="MotA1"/>
    <property type="match status" value="1"/>
</dbReference>
<comment type="caution">
    <text evidence="16">The sequence shown here is derived from an EMBL/GenBank/DDBJ whole genome shotgun (WGS) entry which is preliminary data.</text>
</comment>
<dbReference type="Proteomes" id="UP001177212">
    <property type="component" value="Unassembled WGS sequence"/>
</dbReference>
<evidence type="ECO:0000256" key="6">
    <source>
        <dbReference type="ARBA" id="ARBA00022519"/>
    </source>
</evidence>
<organism evidence="16 17">
    <name type="scientific">Pseudoalteromonas marina</name>
    <dbReference type="NCBI Taxonomy" id="267375"/>
    <lineage>
        <taxon>Bacteria</taxon>
        <taxon>Pseudomonadati</taxon>
        <taxon>Pseudomonadota</taxon>
        <taxon>Gammaproteobacteria</taxon>
        <taxon>Alteromonadales</taxon>
        <taxon>Pseudoalteromonadaceae</taxon>
        <taxon>Pseudoalteromonas</taxon>
    </lineage>
</organism>
<evidence type="ECO:0000256" key="13">
    <source>
        <dbReference type="SAM" id="Phobius"/>
    </source>
</evidence>
<proteinExistence type="inferred from homology"/>
<evidence type="ECO:0000259" key="14">
    <source>
        <dbReference type="Pfam" id="PF01618"/>
    </source>
</evidence>
<gene>
    <name evidence="16" type="primary">motA</name>
    <name evidence="16" type="ORF">Q8W34_06590</name>
</gene>
<keyword evidence="8" id="KW-0283">Flagellar rotation</keyword>
<dbReference type="InterPro" id="IPR046786">
    <property type="entry name" value="MotA_N"/>
</dbReference>
<protein>
    <submittedName>
        <fullName evidence="16">Flagellar motor stator protein MotA</fullName>
    </submittedName>
</protein>
<evidence type="ECO:0000259" key="15">
    <source>
        <dbReference type="Pfam" id="PF20560"/>
    </source>
</evidence>
<feature type="domain" description="MotA/TolQ/ExbB proton channel" evidence="14">
    <location>
        <begin position="136"/>
        <end position="238"/>
    </location>
</feature>
<dbReference type="InterPro" id="IPR022522">
    <property type="entry name" value="Flagellar_motor_stator_MotA"/>
</dbReference>
<feature type="domain" description="Motility protein A N-terminal" evidence="15">
    <location>
        <begin position="4"/>
        <end position="92"/>
    </location>
</feature>
<feature type="transmembrane region" description="Helical" evidence="13">
    <location>
        <begin position="32"/>
        <end position="51"/>
    </location>
</feature>
<dbReference type="RefSeq" id="WP_305471575.1">
    <property type="nucleotide sequence ID" value="NZ_JAUYVT010000004.1"/>
</dbReference>
<dbReference type="EMBL" id="JAUYVT010000004">
    <property type="protein sequence ID" value="MDP2564294.1"/>
    <property type="molecule type" value="Genomic_DNA"/>
</dbReference>
<sequence length="290" mass="32454">MLNIVGILIVLSSVFGGFYLSNGPMHILFQPVEFLIILGCAFGAFLIANPVSVIKQVFAMLVPFFKGQTYTEEFYKQSIMLLHDLLLVNKRDGAIEIEKHIDNPEESNIFERYPLVMKNDHTLHFIIDNIRLVTGNEFQPHVIQQNIESEIELLHKHAQEPAHALQEVSDALPGLGIVAAVLGIINTMQYLDGSNAEIGHHIGVALVGTFAGLFLAYGFVGPCATKLGHMADEEKDLFQTLQVYIMAFIYKYNSETAAEISRKHIPAHYKPSSQDIETAVKESKQYLKKK</sequence>
<keyword evidence="10 13" id="KW-1133">Transmembrane helix</keyword>
<keyword evidence="16" id="KW-0282">Flagellum</keyword>
<keyword evidence="12 13" id="KW-0472">Membrane</keyword>